<accession>A0A3L6RZ81</accession>
<keyword evidence="3" id="KW-1185">Reference proteome</keyword>
<feature type="region of interest" description="Disordered" evidence="1">
    <location>
        <begin position="104"/>
        <end position="125"/>
    </location>
</feature>
<evidence type="ECO:0000313" key="2">
    <source>
        <dbReference type="EMBL" id="RLN12194.1"/>
    </source>
</evidence>
<name>A0A3L6RZ81_PANMI</name>
<dbReference type="EMBL" id="PQIB02000006">
    <property type="protein sequence ID" value="RLN12194.1"/>
    <property type="molecule type" value="Genomic_DNA"/>
</dbReference>
<dbReference type="STRING" id="4540.A0A3L6RZ81"/>
<gene>
    <name evidence="2" type="ORF">C2845_PM09G08260</name>
</gene>
<protein>
    <submittedName>
        <fullName evidence="2">Uncharacterized protein</fullName>
    </submittedName>
</protein>
<evidence type="ECO:0000313" key="3">
    <source>
        <dbReference type="Proteomes" id="UP000275267"/>
    </source>
</evidence>
<proteinExistence type="predicted"/>
<organism evidence="2 3">
    <name type="scientific">Panicum miliaceum</name>
    <name type="common">Proso millet</name>
    <name type="synonym">Broomcorn millet</name>
    <dbReference type="NCBI Taxonomy" id="4540"/>
    <lineage>
        <taxon>Eukaryota</taxon>
        <taxon>Viridiplantae</taxon>
        <taxon>Streptophyta</taxon>
        <taxon>Embryophyta</taxon>
        <taxon>Tracheophyta</taxon>
        <taxon>Spermatophyta</taxon>
        <taxon>Magnoliopsida</taxon>
        <taxon>Liliopsida</taxon>
        <taxon>Poales</taxon>
        <taxon>Poaceae</taxon>
        <taxon>PACMAD clade</taxon>
        <taxon>Panicoideae</taxon>
        <taxon>Panicodae</taxon>
        <taxon>Paniceae</taxon>
        <taxon>Panicinae</taxon>
        <taxon>Panicum</taxon>
        <taxon>Panicum sect. Panicum</taxon>
    </lineage>
</organism>
<reference evidence="3" key="1">
    <citation type="journal article" date="2019" name="Nat. Commun.">
        <title>The genome of broomcorn millet.</title>
        <authorList>
            <person name="Zou C."/>
            <person name="Miki D."/>
            <person name="Li D."/>
            <person name="Tang Q."/>
            <person name="Xiao L."/>
            <person name="Rajput S."/>
            <person name="Deng P."/>
            <person name="Jia W."/>
            <person name="Huang R."/>
            <person name="Zhang M."/>
            <person name="Sun Y."/>
            <person name="Hu J."/>
            <person name="Fu X."/>
            <person name="Schnable P.S."/>
            <person name="Li F."/>
            <person name="Zhang H."/>
            <person name="Feng B."/>
            <person name="Zhu X."/>
            <person name="Liu R."/>
            <person name="Schnable J.C."/>
            <person name="Zhu J.-K."/>
            <person name="Zhang H."/>
        </authorList>
    </citation>
    <scope>NUCLEOTIDE SEQUENCE [LARGE SCALE GENOMIC DNA]</scope>
</reference>
<sequence length="170" mass="18540">MTEPVRGSWSLLGAPSDASQLKWRIQSRTGKPVAVVSDGTAQEAPPDNGQMVHLGPPPQWYGYPTYGHGGRWVPALQYEARRQYVANEAPPRAALGRRRGVSRLVPSRGDSLPCSGAPRVGAPGHHRCRLTHGKNGEQGRGMGGNILRCHTSRWVWAVWHSGVVVAHPHR</sequence>
<comment type="caution">
    <text evidence="2">The sequence shown here is derived from an EMBL/GenBank/DDBJ whole genome shotgun (WGS) entry which is preliminary data.</text>
</comment>
<evidence type="ECO:0000256" key="1">
    <source>
        <dbReference type="SAM" id="MobiDB-lite"/>
    </source>
</evidence>
<dbReference type="Proteomes" id="UP000275267">
    <property type="component" value="Unassembled WGS sequence"/>
</dbReference>
<dbReference type="AlphaFoldDB" id="A0A3L6RZ81"/>